<dbReference type="PANTHER" id="PTHR42781:SF4">
    <property type="entry name" value="SPERMIDINE_PUTRESCINE IMPORT ATP-BINDING PROTEIN POTA"/>
    <property type="match status" value="1"/>
</dbReference>
<evidence type="ECO:0000313" key="6">
    <source>
        <dbReference type="EMBL" id="TQE93397.1"/>
    </source>
</evidence>
<dbReference type="InterPro" id="IPR050093">
    <property type="entry name" value="ABC_SmlMolc_Importer"/>
</dbReference>
<dbReference type="GO" id="GO:0005524">
    <property type="term" value="F:ATP binding"/>
    <property type="evidence" value="ECO:0007669"/>
    <property type="project" value="UniProtKB-KW"/>
</dbReference>
<dbReference type="InterPro" id="IPR017871">
    <property type="entry name" value="ABC_transporter-like_CS"/>
</dbReference>
<dbReference type="GO" id="GO:0015418">
    <property type="term" value="F:ABC-type quaternary ammonium compound transporting activity"/>
    <property type="evidence" value="ECO:0007669"/>
    <property type="project" value="UniProtKB-EC"/>
</dbReference>
<gene>
    <name evidence="6" type="ORF">FKZ61_21660</name>
</gene>
<dbReference type="AlphaFoldDB" id="A0A540V9E8"/>
<feature type="domain" description="ABC transporter" evidence="5">
    <location>
        <begin position="9"/>
        <end position="240"/>
    </location>
</feature>
<dbReference type="SUPFAM" id="SSF52540">
    <property type="entry name" value="P-loop containing nucleoside triphosphate hydrolases"/>
    <property type="match status" value="1"/>
</dbReference>
<dbReference type="InterPro" id="IPR027417">
    <property type="entry name" value="P-loop_NTPase"/>
</dbReference>
<dbReference type="GO" id="GO:0016887">
    <property type="term" value="F:ATP hydrolysis activity"/>
    <property type="evidence" value="ECO:0007669"/>
    <property type="project" value="InterPro"/>
</dbReference>
<sequence length="370" mass="40569">MTTTTQPMLTLIGVSKRYGQTTVALQDIHLEVYAGEILCVLGPSGCGKTTLLRVIAGLEDADTGQILLKGQDLRELPVHRRHFGFMFQDFALFPHKSVAENIAFGLRMARRPAAEIQRRVAEMLDLVNLEGYGERSIFELSGGERQRVALARSLAPNPRLLMLDEPLGNLDQSLRDALMVELRSILTRVGVTALYVTHDQEEAFALADRVVVMNRGRIEQVGRPEAVYTHPASPFVARFLGFRNLIPATLEQPGNGRLRTPLGELPAPPDAAGRAAGSYTLLIRPEAARWPGQGELPGSFRLEGKLTRRSFRGSHYGIELEVAGSQGMERLHFELPAYSLSSDGGEPVLRLPDPGASIELAIHPGLMTLL</sequence>
<dbReference type="Gene3D" id="3.40.50.300">
    <property type="entry name" value="P-loop containing nucleotide triphosphate hydrolases"/>
    <property type="match status" value="1"/>
</dbReference>
<protein>
    <recommendedName>
        <fullName evidence="4">ABC-type quaternary amine transporter</fullName>
        <ecNumber evidence="4">7.6.2.9</ecNumber>
    </recommendedName>
</protein>
<evidence type="ECO:0000256" key="4">
    <source>
        <dbReference type="ARBA" id="ARBA00066388"/>
    </source>
</evidence>
<dbReference type="Pfam" id="PF00005">
    <property type="entry name" value="ABC_tran"/>
    <property type="match status" value="1"/>
</dbReference>
<dbReference type="Gene3D" id="2.40.50.100">
    <property type="match status" value="1"/>
</dbReference>
<dbReference type="InterPro" id="IPR003439">
    <property type="entry name" value="ABC_transporter-like_ATP-bd"/>
</dbReference>
<dbReference type="SUPFAM" id="SSF50331">
    <property type="entry name" value="MOP-like"/>
    <property type="match status" value="1"/>
</dbReference>
<keyword evidence="7" id="KW-1185">Reference proteome</keyword>
<dbReference type="FunFam" id="3.40.50.300:FF:000425">
    <property type="entry name" value="Probable ABC transporter, ATP-binding subunit"/>
    <property type="match status" value="1"/>
</dbReference>
<keyword evidence="1" id="KW-0813">Transport</keyword>
<dbReference type="InterPro" id="IPR008995">
    <property type="entry name" value="Mo/tungstate-bd_C_term_dom"/>
</dbReference>
<dbReference type="EMBL" id="VIGC01000041">
    <property type="protein sequence ID" value="TQE93397.1"/>
    <property type="molecule type" value="Genomic_DNA"/>
</dbReference>
<dbReference type="InParanoid" id="A0A540V9E8"/>
<comment type="caution">
    <text evidence="6">The sequence shown here is derived from an EMBL/GenBank/DDBJ whole genome shotgun (WGS) entry which is preliminary data.</text>
</comment>
<dbReference type="InterPro" id="IPR003593">
    <property type="entry name" value="AAA+_ATPase"/>
</dbReference>
<dbReference type="EC" id="7.6.2.9" evidence="4"/>
<dbReference type="RefSeq" id="WP_141612258.1">
    <property type="nucleotide sequence ID" value="NZ_VIGC02000041.1"/>
</dbReference>
<evidence type="ECO:0000256" key="1">
    <source>
        <dbReference type="ARBA" id="ARBA00022448"/>
    </source>
</evidence>
<evidence type="ECO:0000259" key="5">
    <source>
        <dbReference type="PROSITE" id="PS50893"/>
    </source>
</evidence>
<keyword evidence="2" id="KW-0547">Nucleotide-binding</keyword>
<dbReference type="PROSITE" id="PS50893">
    <property type="entry name" value="ABC_TRANSPORTER_2"/>
    <property type="match status" value="1"/>
</dbReference>
<organism evidence="6 7">
    <name type="scientific">Litorilinea aerophila</name>
    <dbReference type="NCBI Taxonomy" id="1204385"/>
    <lineage>
        <taxon>Bacteria</taxon>
        <taxon>Bacillati</taxon>
        <taxon>Chloroflexota</taxon>
        <taxon>Caldilineae</taxon>
        <taxon>Caldilineales</taxon>
        <taxon>Caldilineaceae</taxon>
        <taxon>Litorilinea</taxon>
    </lineage>
</organism>
<dbReference type="PROSITE" id="PS00211">
    <property type="entry name" value="ABC_TRANSPORTER_1"/>
    <property type="match status" value="1"/>
</dbReference>
<name>A0A540V9E8_9CHLR</name>
<evidence type="ECO:0000256" key="2">
    <source>
        <dbReference type="ARBA" id="ARBA00022741"/>
    </source>
</evidence>
<dbReference type="SMART" id="SM00382">
    <property type="entry name" value="AAA"/>
    <property type="match status" value="1"/>
</dbReference>
<evidence type="ECO:0000313" key="7">
    <source>
        <dbReference type="Proteomes" id="UP000317371"/>
    </source>
</evidence>
<dbReference type="OrthoDB" id="9778160at2"/>
<reference evidence="6 7" key="1">
    <citation type="submission" date="2019-06" db="EMBL/GenBank/DDBJ databases">
        <title>Genome sequence of Litorilinea aerophila BAA-2444.</title>
        <authorList>
            <person name="Maclea K.S."/>
            <person name="Maurais E.G."/>
            <person name="Iannazzi L.C."/>
        </authorList>
    </citation>
    <scope>NUCLEOTIDE SEQUENCE [LARGE SCALE GENOMIC DNA]</scope>
    <source>
        <strain evidence="6 7">ATCC BAA-2444</strain>
    </source>
</reference>
<accession>A0A540V9E8</accession>
<dbReference type="PANTHER" id="PTHR42781">
    <property type="entry name" value="SPERMIDINE/PUTRESCINE IMPORT ATP-BINDING PROTEIN POTA"/>
    <property type="match status" value="1"/>
</dbReference>
<proteinExistence type="predicted"/>
<dbReference type="Proteomes" id="UP000317371">
    <property type="component" value="Unassembled WGS sequence"/>
</dbReference>
<evidence type="ECO:0000256" key="3">
    <source>
        <dbReference type="ARBA" id="ARBA00022840"/>
    </source>
</evidence>
<keyword evidence="3 6" id="KW-0067">ATP-binding</keyword>